<dbReference type="RefSeq" id="WP_268803547.1">
    <property type="nucleotide sequence ID" value="NZ_JAPRAY010000009.1"/>
</dbReference>
<evidence type="ECO:0000313" key="2">
    <source>
        <dbReference type="Proteomes" id="UP001079535"/>
    </source>
</evidence>
<dbReference type="Proteomes" id="UP001079535">
    <property type="component" value="Unassembled WGS sequence"/>
</dbReference>
<gene>
    <name evidence="1" type="ORF">OZZ17_07970</name>
</gene>
<reference evidence="1" key="1">
    <citation type="submission" date="2022-11" db="EMBL/GenBank/DDBJ databases">
        <title>Temperate bacteriophages infecting mucin-degrading bacterium Ruminococcus gnavus from the human gut.</title>
        <authorList>
            <person name="Buttimer C."/>
        </authorList>
    </citation>
    <scope>NUCLEOTIDE SEQUENCE</scope>
    <source>
        <strain evidence="1">CCUG 49994</strain>
    </source>
</reference>
<name>A0A9Q4EZE8_MEDGN</name>
<protein>
    <submittedName>
        <fullName evidence="1">Uncharacterized protein</fullName>
    </submittedName>
</protein>
<proteinExistence type="predicted"/>
<dbReference type="EMBL" id="JAPRAY010000009">
    <property type="protein sequence ID" value="MCZ0667480.1"/>
    <property type="molecule type" value="Genomic_DNA"/>
</dbReference>
<evidence type="ECO:0000313" key="1">
    <source>
        <dbReference type="EMBL" id="MCZ0667480.1"/>
    </source>
</evidence>
<comment type="caution">
    <text evidence="1">The sequence shown here is derived from an EMBL/GenBank/DDBJ whole genome shotgun (WGS) entry which is preliminary data.</text>
</comment>
<organism evidence="1 2">
    <name type="scientific">Mediterraneibacter gnavus</name>
    <name type="common">Ruminococcus gnavus</name>
    <dbReference type="NCBI Taxonomy" id="33038"/>
    <lineage>
        <taxon>Bacteria</taxon>
        <taxon>Bacillati</taxon>
        <taxon>Bacillota</taxon>
        <taxon>Clostridia</taxon>
        <taxon>Lachnospirales</taxon>
        <taxon>Lachnospiraceae</taxon>
        <taxon>Mediterraneibacter</taxon>
    </lineage>
</organism>
<accession>A0A9Q4EZE8</accession>
<sequence length="70" mass="8118">MLEKKQTKKIEEILTAIDLEQPAPAEEPMRQYYFMEKARRLVKTQAETLGRPLTFHVTTFGCQMNAVSVM</sequence>
<dbReference type="AlphaFoldDB" id="A0A9Q4EZE8"/>